<reference evidence="2 3" key="1">
    <citation type="submission" date="2023-10" db="EMBL/GenBank/DDBJ databases">
        <title>Description of Microbulbifer bruguierae sp. nov., isolated from the sediments of mangrove plant Bruguiera sexangula and comparative genomic analyses of the genus Microbulbifer.</title>
        <authorList>
            <person name="Long M."/>
        </authorList>
    </citation>
    <scope>NUCLEOTIDE SEQUENCE [LARGE SCALE GENOMIC DNA]</scope>
    <source>
        <strain evidence="2 3">SPO729</strain>
    </source>
</reference>
<evidence type="ECO:0000313" key="3">
    <source>
        <dbReference type="Proteomes" id="UP001302477"/>
    </source>
</evidence>
<sequence length="124" mass="13502">MKTIAASLLFMLLSGLASANERAPFKLKVVIDQNSIQEFLIDIDSYVSQELVLTDELRLSVIVNPKNSKNLESTLYSNGKVIHSAVQAKDADSDPNFYLICSGELAKFLSPLEGKEPSCPVPSA</sequence>
<feature type="signal peptide" evidence="1">
    <location>
        <begin position="1"/>
        <end position="19"/>
    </location>
</feature>
<dbReference type="RefSeq" id="WP_318954588.1">
    <property type="nucleotide sequence ID" value="NZ_CP137555.1"/>
</dbReference>
<keyword evidence="1" id="KW-0732">Signal</keyword>
<keyword evidence="3" id="KW-1185">Reference proteome</keyword>
<name>A0AAU0N037_9GAMM</name>
<gene>
    <name evidence="2" type="ORF">R5R33_03050</name>
</gene>
<accession>A0AAU0N037</accession>
<proteinExistence type="predicted"/>
<feature type="chain" id="PRO_5043400956" evidence="1">
    <location>
        <begin position="20"/>
        <end position="124"/>
    </location>
</feature>
<evidence type="ECO:0000256" key="1">
    <source>
        <dbReference type="SAM" id="SignalP"/>
    </source>
</evidence>
<dbReference type="Proteomes" id="UP001302477">
    <property type="component" value="Chromosome"/>
</dbReference>
<dbReference type="EMBL" id="CP137555">
    <property type="protein sequence ID" value="WOX06129.1"/>
    <property type="molecule type" value="Genomic_DNA"/>
</dbReference>
<protein>
    <submittedName>
        <fullName evidence="2">Uncharacterized protein</fullName>
    </submittedName>
</protein>
<dbReference type="AlphaFoldDB" id="A0AAU0N037"/>
<dbReference type="KEGG" id="mpaf:R5R33_03050"/>
<evidence type="ECO:0000313" key="2">
    <source>
        <dbReference type="EMBL" id="WOX06129.1"/>
    </source>
</evidence>
<organism evidence="2 3">
    <name type="scientific">Microbulbifer pacificus</name>
    <dbReference type="NCBI Taxonomy" id="407164"/>
    <lineage>
        <taxon>Bacteria</taxon>
        <taxon>Pseudomonadati</taxon>
        <taxon>Pseudomonadota</taxon>
        <taxon>Gammaproteobacteria</taxon>
        <taxon>Cellvibrionales</taxon>
        <taxon>Microbulbiferaceae</taxon>
        <taxon>Microbulbifer</taxon>
    </lineage>
</organism>